<dbReference type="GO" id="GO:0016994">
    <property type="term" value="F:precorrin-6A reductase activity"/>
    <property type="evidence" value="ECO:0007669"/>
    <property type="project" value="UniProtKB-EC"/>
</dbReference>
<dbReference type="PROSITE" id="PS51014">
    <property type="entry name" value="COBK_CBIJ"/>
    <property type="match status" value="1"/>
</dbReference>
<dbReference type="InterPro" id="IPR003723">
    <property type="entry name" value="Precorrin-6x_reduct"/>
</dbReference>
<dbReference type="EMBL" id="JAPDPJ010000024">
    <property type="protein sequence ID" value="MCW3787137.1"/>
    <property type="molecule type" value="Genomic_DNA"/>
</dbReference>
<evidence type="ECO:0000256" key="2">
    <source>
        <dbReference type="ARBA" id="ARBA00022573"/>
    </source>
</evidence>
<protein>
    <submittedName>
        <fullName evidence="4">Precorrin-6A reductase</fullName>
        <ecNumber evidence="4">1.3.1.54</ecNumber>
    </submittedName>
</protein>
<evidence type="ECO:0000313" key="4">
    <source>
        <dbReference type="EMBL" id="MCW3787137.1"/>
    </source>
</evidence>
<gene>
    <name evidence="4" type="primary">cobK</name>
    <name evidence="4" type="ORF">OM075_11700</name>
</gene>
<dbReference type="Proteomes" id="UP001209229">
    <property type="component" value="Unassembled WGS sequence"/>
</dbReference>
<keyword evidence="3 4" id="KW-0560">Oxidoreductase</keyword>
<comment type="caution">
    <text evidence="4">The sequence shown here is derived from an EMBL/GenBank/DDBJ whole genome shotgun (WGS) entry which is preliminary data.</text>
</comment>
<dbReference type="EC" id="1.3.1.54" evidence="4"/>
<dbReference type="RefSeq" id="WP_301190702.1">
    <property type="nucleotide sequence ID" value="NZ_JAPDPJ010000024.1"/>
</dbReference>
<evidence type="ECO:0000256" key="3">
    <source>
        <dbReference type="ARBA" id="ARBA00023002"/>
    </source>
</evidence>
<reference evidence="4" key="1">
    <citation type="submission" date="2022-10" db="EMBL/GenBank/DDBJ databases">
        <authorList>
            <person name="Yu W.X."/>
        </authorList>
    </citation>
    <scope>NUCLEOTIDE SEQUENCE</scope>
    <source>
        <strain evidence="4">AAT</strain>
    </source>
</reference>
<evidence type="ECO:0000313" key="5">
    <source>
        <dbReference type="Proteomes" id="UP001209229"/>
    </source>
</evidence>
<dbReference type="PANTHER" id="PTHR36925">
    <property type="entry name" value="COBALT-PRECORRIN-6A REDUCTASE"/>
    <property type="match status" value="1"/>
</dbReference>
<accession>A0AAE3M5C7</accession>
<dbReference type="PANTHER" id="PTHR36925:SF1">
    <property type="entry name" value="COBALT-PRECORRIN-6A REDUCTASE"/>
    <property type="match status" value="1"/>
</dbReference>
<keyword evidence="5" id="KW-1185">Reference proteome</keyword>
<dbReference type="NCBIfam" id="TIGR00715">
    <property type="entry name" value="precor6x_red"/>
    <property type="match status" value="1"/>
</dbReference>
<name>A0AAE3M5C7_9BACT</name>
<comment type="pathway">
    <text evidence="1">Cofactor biosynthesis; adenosylcobalamin biosynthesis.</text>
</comment>
<organism evidence="4 5">
    <name type="scientific">Plebeiibacterium sediminum</name>
    <dbReference type="NCBI Taxonomy" id="2992112"/>
    <lineage>
        <taxon>Bacteria</taxon>
        <taxon>Pseudomonadati</taxon>
        <taxon>Bacteroidota</taxon>
        <taxon>Bacteroidia</taxon>
        <taxon>Marinilabiliales</taxon>
        <taxon>Marinilabiliaceae</taxon>
        <taxon>Plebeiibacterium</taxon>
    </lineage>
</organism>
<evidence type="ECO:0000256" key="1">
    <source>
        <dbReference type="ARBA" id="ARBA00004953"/>
    </source>
</evidence>
<keyword evidence="2" id="KW-0169">Cobalamin biosynthesis</keyword>
<dbReference type="AlphaFoldDB" id="A0AAE3M5C7"/>
<proteinExistence type="predicted"/>
<dbReference type="Pfam" id="PF02571">
    <property type="entry name" value="CbiJ"/>
    <property type="match status" value="1"/>
</dbReference>
<dbReference type="GO" id="GO:0009236">
    <property type="term" value="P:cobalamin biosynthetic process"/>
    <property type="evidence" value="ECO:0007669"/>
    <property type="project" value="UniProtKB-KW"/>
</dbReference>
<sequence length="239" mass="26589">MIWVIGGTSDANKIVEKLLISDRKILVSTTTTYGSQLAQKKGVTVIQKQLNKDEMQHLIMDYAISKIIDASHPFAQVVSENAIEVCQNNNIPYVRFERKVKHYPDALYYQSYEEMVSALKQSKGDILLTIGSKNVGLFSDINDRIVARVLPVQESILLCENAGLKAHQILAMKGRVTTDTNIALIKEYGIQHLVTKDSGEAGGMEEKMDAAKACNIKVHILGRPKVNYPKIIQDIEAFG</sequence>